<evidence type="ECO:0008006" key="4">
    <source>
        <dbReference type="Google" id="ProtNLM"/>
    </source>
</evidence>
<feature type="transmembrane region" description="Helical" evidence="1">
    <location>
        <begin position="150"/>
        <end position="176"/>
    </location>
</feature>
<evidence type="ECO:0000313" key="2">
    <source>
        <dbReference type="EMBL" id="QHV95376.1"/>
    </source>
</evidence>
<evidence type="ECO:0000313" key="3">
    <source>
        <dbReference type="Proteomes" id="UP000464577"/>
    </source>
</evidence>
<dbReference type="Proteomes" id="UP000464577">
    <property type="component" value="Chromosome"/>
</dbReference>
<dbReference type="KEGG" id="senf:GJR95_10300"/>
<dbReference type="Pfam" id="PF12730">
    <property type="entry name" value="ABC2_membrane_4"/>
    <property type="match status" value="1"/>
</dbReference>
<name>A0A6P1VVH7_9BACT</name>
<accession>A0A6P1VVH7</accession>
<evidence type="ECO:0000256" key="1">
    <source>
        <dbReference type="SAM" id="Phobius"/>
    </source>
</evidence>
<dbReference type="CDD" id="cd21809">
    <property type="entry name" value="ABC-2_lan_permease-like"/>
    <property type="match status" value="1"/>
</dbReference>
<gene>
    <name evidence="2" type="ORF">GJR95_10300</name>
</gene>
<protein>
    <recommendedName>
        <fullName evidence="4">ABC transporter permease subunit</fullName>
    </recommendedName>
</protein>
<feature type="transmembrane region" description="Helical" evidence="1">
    <location>
        <begin position="64"/>
        <end position="87"/>
    </location>
</feature>
<reference evidence="2 3" key="1">
    <citation type="submission" date="2019-11" db="EMBL/GenBank/DDBJ databases">
        <title>Spirosoma endbachense sp. nov., isolated from a natural salt meadow.</title>
        <authorList>
            <person name="Rojas J."/>
            <person name="Ambika Manirajan B."/>
            <person name="Ratering S."/>
            <person name="Suarez C."/>
            <person name="Geissler-Plaum R."/>
            <person name="Schnell S."/>
        </authorList>
    </citation>
    <scope>NUCLEOTIDE SEQUENCE [LARGE SCALE GENOMIC DNA]</scope>
    <source>
        <strain evidence="2 3">I-24</strain>
    </source>
</reference>
<feature type="transmembrane region" description="Helical" evidence="1">
    <location>
        <begin position="108"/>
        <end position="130"/>
    </location>
</feature>
<dbReference type="AlphaFoldDB" id="A0A6P1VVH7"/>
<dbReference type="RefSeq" id="WP_162385788.1">
    <property type="nucleotide sequence ID" value="NZ_CP045997.1"/>
</dbReference>
<organism evidence="2 3">
    <name type="scientific">Spirosoma endbachense</name>
    <dbReference type="NCBI Taxonomy" id="2666025"/>
    <lineage>
        <taxon>Bacteria</taxon>
        <taxon>Pseudomonadati</taxon>
        <taxon>Bacteroidota</taxon>
        <taxon>Cytophagia</taxon>
        <taxon>Cytophagales</taxon>
        <taxon>Cytophagaceae</taxon>
        <taxon>Spirosoma</taxon>
    </lineage>
</organism>
<keyword evidence="3" id="KW-1185">Reference proteome</keyword>
<feature type="transmembrane region" description="Helical" evidence="1">
    <location>
        <begin position="183"/>
        <end position="200"/>
    </location>
</feature>
<sequence length="256" mass="28527">MSIQSYFTRSLTIEILKAKGTLVLWLALVAPLFVVGVAFTASYLEGYKFYHKGVNPWIEFTGHILVGWSLFIFPIYVSLQSALVSAIEHQADTWKSVYSLPLPKWSVFYAKLALFTGLLAISHLVLFGFAEGAGWLLSELKPHYNFQLFTIRPVLAQACFNILLSGLGMASLQFYIGLRFRSFIIPAGFGLFITLAGVISRSQPISRASPYLSPINFFHNATQADGWHYGYVYISLLTYILGAIAGFLSTSQRDVV</sequence>
<keyword evidence="1" id="KW-0472">Membrane</keyword>
<feature type="transmembrane region" description="Helical" evidence="1">
    <location>
        <begin position="21"/>
        <end position="44"/>
    </location>
</feature>
<keyword evidence="1" id="KW-0812">Transmembrane</keyword>
<feature type="transmembrane region" description="Helical" evidence="1">
    <location>
        <begin position="230"/>
        <end position="248"/>
    </location>
</feature>
<dbReference type="EMBL" id="CP045997">
    <property type="protein sequence ID" value="QHV95376.1"/>
    <property type="molecule type" value="Genomic_DNA"/>
</dbReference>
<keyword evidence="1" id="KW-1133">Transmembrane helix</keyword>
<proteinExistence type="predicted"/>